<dbReference type="GO" id="GO:0005737">
    <property type="term" value="C:cytoplasm"/>
    <property type="evidence" value="ECO:0007669"/>
    <property type="project" value="UniProtKB-SubCell"/>
</dbReference>
<keyword evidence="4" id="KW-0969">Cilium</keyword>
<feature type="region of interest" description="Disordered" evidence="6">
    <location>
        <begin position="47"/>
        <end position="70"/>
    </location>
</feature>
<keyword evidence="3" id="KW-0963">Cytoplasm</keyword>
<evidence type="ECO:0000256" key="4">
    <source>
        <dbReference type="ARBA" id="ARBA00023069"/>
    </source>
</evidence>
<evidence type="ECO:0000256" key="2">
    <source>
        <dbReference type="ARBA" id="ARBA00004496"/>
    </source>
</evidence>
<name>A0A7S4E2B3_9STRA</name>
<evidence type="ECO:0000256" key="1">
    <source>
        <dbReference type="ARBA" id="ARBA00004138"/>
    </source>
</evidence>
<accession>A0A7S4E2B3</accession>
<evidence type="ECO:0000256" key="6">
    <source>
        <dbReference type="SAM" id="MobiDB-lite"/>
    </source>
</evidence>
<dbReference type="InterPro" id="IPR023379">
    <property type="entry name" value="BART_dom"/>
</dbReference>
<feature type="domain" description="BART" evidence="7">
    <location>
        <begin position="74"/>
        <end position="195"/>
    </location>
</feature>
<reference evidence="8" key="1">
    <citation type="submission" date="2021-01" db="EMBL/GenBank/DDBJ databases">
        <authorList>
            <person name="Corre E."/>
            <person name="Pelletier E."/>
            <person name="Niang G."/>
            <person name="Scheremetjew M."/>
            <person name="Finn R."/>
            <person name="Kale V."/>
            <person name="Holt S."/>
            <person name="Cochrane G."/>
            <person name="Meng A."/>
            <person name="Brown T."/>
            <person name="Cohen L."/>
        </authorList>
    </citation>
    <scope>NUCLEOTIDE SEQUENCE</scope>
    <source>
        <strain evidence="8">CCMP1756</strain>
    </source>
</reference>
<evidence type="ECO:0000259" key="7">
    <source>
        <dbReference type="Pfam" id="PF11527"/>
    </source>
</evidence>
<dbReference type="AlphaFoldDB" id="A0A7S4E2B3"/>
<gene>
    <name evidence="8" type="ORF">PCAL00307_LOCUS46</name>
</gene>
<evidence type="ECO:0000256" key="3">
    <source>
        <dbReference type="ARBA" id="ARBA00022490"/>
    </source>
</evidence>
<organism evidence="8">
    <name type="scientific">Pelagomonas calceolata</name>
    <dbReference type="NCBI Taxonomy" id="35677"/>
    <lineage>
        <taxon>Eukaryota</taxon>
        <taxon>Sar</taxon>
        <taxon>Stramenopiles</taxon>
        <taxon>Ochrophyta</taxon>
        <taxon>Pelagophyceae</taxon>
        <taxon>Pelagomonadales</taxon>
        <taxon>Pelagomonadaceae</taxon>
        <taxon>Pelagomonas</taxon>
    </lineage>
</organism>
<keyword evidence="5" id="KW-0966">Cell projection</keyword>
<sequence>MRLYRAALLLSVRLACSRDTHRSHRVHGTTANDAYHAIEAAPFTGRGTRTHRAHQKPAAQHTTKMPEESKEVDILPRLRGILMSSDFSNQFEAFAEDHIEPFVRVLDDGKSPTLEHVEHDHELHDIYRLYLETFEKKIEKHIIEAGSTLDAFMRDARRTLESAEEFDSSRFFLEALLATTTYETFLGLMMTEARRVKDKRDAKLDTIDEDEEKSGHK</sequence>
<dbReference type="EMBL" id="HBIW01000058">
    <property type="protein sequence ID" value="CAE0684612.1"/>
    <property type="molecule type" value="Transcribed_RNA"/>
</dbReference>
<dbReference type="Gene3D" id="1.20.1520.10">
    <property type="entry name" value="ADP-ribosylation factor-like 2-binding protein, domain"/>
    <property type="match status" value="1"/>
</dbReference>
<comment type="subcellular location">
    <subcellularLocation>
        <location evidence="1">Cell projection</location>
        <location evidence="1">Cilium</location>
    </subcellularLocation>
    <subcellularLocation>
        <location evidence="2">Cytoplasm</location>
    </subcellularLocation>
</comment>
<dbReference type="InterPro" id="IPR042541">
    <property type="entry name" value="BART_sf"/>
</dbReference>
<protein>
    <recommendedName>
        <fullName evidence="7">BART domain-containing protein</fullName>
    </recommendedName>
</protein>
<evidence type="ECO:0000313" key="8">
    <source>
        <dbReference type="EMBL" id="CAE0684612.1"/>
    </source>
</evidence>
<proteinExistence type="predicted"/>
<dbReference type="GO" id="GO:0005929">
    <property type="term" value="C:cilium"/>
    <property type="evidence" value="ECO:0007669"/>
    <property type="project" value="UniProtKB-SubCell"/>
</dbReference>
<evidence type="ECO:0000256" key="5">
    <source>
        <dbReference type="ARBA" id="ARBA00023273"/>
    </source>
</evidence>
<dbReference type="Pfam" id="PF11527">
    <property type="entry name" value="ARL2_Bind_BART"/>
    <property type="match status" value="1"/>
</dbReference>